<comment type="caution">
    <text evidence="2">The sequence shown here is derived from an EMBL/GenBank/DDBJ whole genome shotgun (WGS) entry which is preliminary data.</text>
</comment>
<proteinExistence type="predicted"/>
<dbReference type="Proteomes" id="UP001499852">
    <property type="component" value="Unassembled WGS sequence"/>
</dbReference>
<dbReference type="InterPro" id="IPR002035">
    <property type="entry name" value="VWF_A"/>
</dbReference>
<accession>A0ABP9PH04</accession>
<evidence type="ECO:0000313" key="2">
    <source>
        <dbReference type="EMBL" id="GAA5146352.1"/>
    </source>
</evidence>
<dbReference type="Pfam" id="PF00092">
    <property type="entry name" value="VWA"/>
    <property type="match status" value="1"/>
</dbReference>
<feature type="domain" description="VWFA" evidence="1">
    <location>
        <begin position="9"/>
        <end position="191"/>
    </location>
</feature>
<keyword evidence="3" id="KW-1185">Reference proteome</keyword>
<reference evidence="3" key="1">
    <citation type="journal article" date="2019" name="Int. J. Syst. Evol. Microbiol.">
        <title>The Global Catalogue of Microorganisms (GCM) 10K type strain sequencing project: providing services to taxonomists for standard genome sequencing and annotation.</title>
        <authorList>
            <consortium name="The Broad Institute Genomics Platform"/>
            <consortium name="The Broad Institute Genome Sequencing Center for Infectious Disease"/>
            <person name="Wu L."/>
            <person name="Ma J."/>
        </authorList>
    </citation>
    <scope>NUCLEOTIDE SEQUENCE [LARGE SCALE GENOMIC DNA]</scope>
    <source>
        <strain evidence="3">JCM 18053</strain>
    </source>
</reference>
<dbReference type="Gene3D" id="3.40.50.410">
    <property type="entry name" value="von Willebrand factor, type A domain"/>
    <property type="match status" value="1"/>
</dbReference>
<dbReference type="PROSITE" id="PS50234">
    <property type="entry name" value="VWFA"/>
    <property type="match status" value="1"/>
</dbReference>
<organism evidence="2 3">
    <name type="scientific">Prosthecobacter algae</name>
    <dbReference type="NCBI Taxonomy" id="1144682"/>
    <lineage>
        <taxon>Bacteria</taxon>
        <taxon>Pseudomonadati</taxon>
        <taxon>Verrucomicrobiota</taxon>
        <taxon>Verrucomicrobiia</taxon>
        <taxon>Verrucomicrobiales</taxon>
        <taxon>Verrucomicrobiaceae</taxon>
        <taxon>Prosthecobacter</taxon>
    </lineage>
</organism>
<protein>
    <submittedName>
        <fullName evidence="2">VWA domain-containing protein</fullName>
    </submittedName>
</protein>
<dbReference type="CDD" id="cd00198">
    <property type="entry name" value="vWFA"/>
    <property type="match status" value="1"/>
</dbReference>
<sequence>MIMNPHLTEIAYILDRSGSMQPMQEPAVAAFNDFVKSQLDVPGDARLTLVQFDDSYEVPVSAKLIQNVPQLTAATYTPRGSTALLDAIGRTIKETDRRINALPDAEKPGKVIFAIFTDGEENASQEYSAKHISDLIRLYRDTKGWDFIFLAANQDAIASASAMHMDAHLSGNVSFSLKGVKSTGSAMARKVRAMRMKSSGTMDACAAEDDAKCMAEIIKEEEAK</sequence>
<evidence type="ECO:0000313" key="3">
    <source>
        <dbReference type="Proteomes" id="UP001499852"/>
    </source>
</evidence>
<dbReference type="EMBL" id="BAABIA010000009">
    <property type="protein sequence ID" value="GAA5146352.1"/>
    <property type="molecule type" value="Genomic_DNA"/>
</dbReference>
<dbReference type="SUPFAM" id="SSF53300">
    <property type="entry name" value="vWA-like"/>
    <property type="match status" value="1"/>
</dbReference>
<name>A0ABP9PH04_9BACT</name>
<dbReference type="InterPro" id="IPR036465">
    <property type="entry name" value="vWFA_dom_sf"/>
</dbReference>
<evidence type="ECO:0000259" key="1">
    <source>
        <dbReference type="PROSITE" id="PS50234"/>
    </source>
</evidence>
<gene>
    <name evidence="2" type="ORF">GCM10023213_39250</name>
</gene>